<comment type="caution">
    <text evidence="2">The sequence shown here is derived from an EMBL/GenBank/DDBJ whole genome shotgun (WGS) entry which is preliminary data.</text>
</comment>
<name>A0AAN7H434_9PEZI</name>
<reference evidence="2" key="2">
    <citation type="submission" date="2023-05" db="EMBL/GenBank/DDBJ databases">
        <authorList>
            <consortium name="Lawrence Berkeley National Laboratory"/>
            <person name="Steindorff A."/>
            <person name="Hensen N."/>
            <person name="Bonometti L."/>
            <person name="Westerberg I."/>
            <person name="Brannstrom I.O."/>
            <person name="Guillou S."/>
            <person name="Cros-Aarteil S."/>
            <person name="Calhoun S."/>
            <person name="Haridas S."/>
            <person name="Kuo A."/>
            <person name="Mondo S."/>
            <person name="Pangilinan J."/>
            <person name="Riley R."/>
            <person name="Labutti K."/>
            <person name="Andreopoulos B."/>
            <person name="Lipzen A."/>
            <person name="Chen C."/>
            <person name="Yanf M."/>
            <person name="Daum C."/>
            <person name="Ng V."/>
            <person name="Clum A."/>
            <person name="Ohm R."/>
            <person name="Martin F."/>
            <person name="Silar P."/>
            <person name="Natvig D."/>
            <person name="Lalanne C."/>
            <person name="Gautier V."/>
            <person name="Ament-Velasquez S.L."/>
            <person name="Kruys A."/>
            <person name="Hutchinson M.I."/>
            <person name="Powell A.J."/>
            <person name="Barry K."/>
            <person name="Miller A.N."/>
            <person name="Grigoriev I.V."/>
            <person name="Debuchy R."/>
            <person name="Gladieux P."/>
            <person name="Thoren M.H."/>
            <person name="Johannesson H."/>
        </authorList>
    </citation>
    <scope>NUCLEOTIDE SEQUENCE</scope>
    <source>
        <strain evidence="2">CBS 990.96</strain>
    </source>
</reference>
<keyword evidence="3" id="KW-1185">Reference proteome</keyword>
<accession>A0AAN7H434</accession>
<evidence type="ECO:0000313" key="2">
    <source>
        <dbReference type="EMBL" id="KAK4227089.1"/>
    </source>
</evidence>
<feature type="compositionally biased region" description="Basic residues" evidence="1">
    <location>
        <begin position="1"/>
        <end position="10"/>
    </location>
</feature>
<evidence type="ECO:0000256" key="1">
    <source>
        <dbReference type="SAM" id="MobiDB-lite"/>
    </source>
</evidence>
<evidence type="ECO:0000313" key="3">
    <source>
        <dbReference type="Proteomes" id="UP001301958"/>
    </source>
</evidence>
<feature type="compositionally biased region" description="Low complexity" evidence="1">
    <location>
        <begin position="19"/>
        <end position="81"/>
    </location>
</feature>
<dbReference type="AlphaFoldDB" id="A0AAN7H434"/>
<gene>
    <name evidence="2" type="ORF">QBC38DRAFT_455606</name>
</gene>
<proteinExistence type="predicted"/>
<dbReference type="EMBL" id="MU865336">
    <property type="protein sequence ID" value="KAK4227089.1"/>
    <property type="molecule type" value="Genomic_DNA"/>
</dbReference>
<protein>
    <submittedName>
        <fullName evidence="2">Uncharacterized protein</fullName>
    </submittedName>
</protein>
<feature type="region of interest" description="Disordered" evidence="1">
    <location>
        <begin position="1"/>
        <end position="83"/>
    </location>
</feature>
<sequence length="270" mass="30350">MARNNRRGRGRGQNGGNQGVPNGPNGNNMQNQNQNQNQNHNGFNGNQQNRGNQNHNRPNGNQNNRPKGNQNNRLNGNQNNQPRVQTRNAGWFLTLRTLPPGIYGPALPQNQLDLMRRYIMTILSAVSNSSYTRHIVGDAIVLFRQTQFALMYQCPFVALSGQYSGHTEAQEILRLRIQEQIDLYVAHIITEWAEWLGSGHDISELSANQFLDQRFDIISTLPHVDLIGEMGGRDSDGDTMMIDRGTVTTYVLSRHQPANGHPILAYLAEN</sequence>
<organism evidence="2 3">
    <name type="scientific">Podospora fimiseda</name>
    <dbReference type="NCBI Taxonomy" id="252190"/>
    <lineage>
        <taxon>Eukaryota</taxon>
        <taxon>Fungi</taxon>
        <taxon>Dikarya</taxon>
        <taxon>Ascomycota</taxon>
        <taxon>Pezizomycotina</taxon>
        <taxon>Sordariomycetes</taxon>
        <taxon>Sordariomycetidae</taxon>
        <taxon>Sordariales</taxon>
        <taxon>Podosporaceae</taxon>
        <taxon>Podospora</taxon>
    </lineage>
</organism>
<reference evidence="2" key="1">
    <citation type="journal article" date="2023" name="Mol. Phylogenet. Evol.">
        <title>Genome-scale phylogeny and comparative genomics of the fungal order Sordariales.</title>
        <authorList>
            <person name="Hensen N."/>
            <person name="Bonometti L."/>
            <person name="Westerberg I."/>
            <person name="Brannstrom I.O."/>
            <person name="Guillou S."/>
            <person name="Cros-Aarteil S."/>
            <person name="Calhoun S."/>
            <person name="Haridas S."/>
            <person name="Kuo A."/>
            <person name="Mondo S."/>
            <person name="Pangilinan J."/>
            <person name="Riley R."/>
            <person name="LaButti K."/>
            <person name="Andreopoulos B."/>
            <person name="Lipzen A."/>
            <person name="Chen C."/>
            <person name="Yan M."/>
            <person name="Daum C."/>
            <person name="Ng V."/>
            <person name="Clum A."/>
            <person name="Steindorff A."/>
            <person name="Ohm R.A."/>
            <person name="Martin F."/>
            <person name="Silar P."/>
            <person name="Natvig D.O."/>
            <person name="Lalanne C."/>
            <person name="Gautier V."/>
            <person name="Ament-Velasquez S.L."/>
            <person name="Kruys A."/>
            <person name="Hutchinson M.I."/>
            <person name="Powell A.J."/>
            <person name="Barry K."/>
            <person name="Miller A.N."/>
            <person name="Grigoriev I.V."/>
            <person name="Debuchy R."/>
            <person name="Gladieux P."/>
            <person name="Hiltunen Thoren M."/>
            <person name="Johannesson H."/>
        </authorList>
    </citation>
    <scope>NUCLEOTIDE SEQUENCE</scope>
    <source>
        <strain evidence="2">CBS 990.96</strain>
    </source>
</reference>
<dbReference type="Proteomes" id="UP001301958">
    <property type="component" value="Unassembled WGS sequence"/>
</dbReference>